<organism evidence="6 7">
    <name type="scientific">Lipingzhangella rawalii</name>
    <dbReference type="NCBI Taxonomy" id="2055835"/>
    <lineage>
        <taxon>Bacteria</taxon>
        <taxon>Bacillati</taxon>
        <taxon>Actinomycetota</taxon>
        <taxon>Actinomycetes</taxon>
        <taxon>Streptosporangiales</taxon>
        <taxon>Nocardiopsidaceae</taxon>
        <taxon>Lipingzhangella</taxon>
    </lineage>
</organism>
<keyword evidence="2 4" id="KW-0648">Protein biosynthesis</keyword>
<dbReference type="Gene3D" id="3.90.960.10">
    <property type="entry name" value="YbaK/aminoacyl-tRNA synthetase-associated domain"/>
    <property type="match status" value="1"/>
</dbReference>
<reference evidence="7" key="1">
    <citation type="submission" date="2023-07" db="EMBL/GenBank/DDBJ databases">
        <title>Novel species in the genus Lipingzhangella isolated from Sambhar Salt Lake.</title>
        <authorList>
            <person name="Jiya N."/>
            <person name="Kajale S."/>
            <person name="Sharma A."/>
        </authorList>
    </citation>
    <scope>NUCLEOTIDE SEQUENCE [LARGE SCALE GENOMIC DNA]</scope>
    <source>
        <strain evidence="7">LS1_29</strain>
    </source>
</reference>
<protein>
    <recommendedName>
        <fullName evidence="4">Cys-tRNA(Pro)/Cys-tRNA(Cys) deacylase</fullName>
        <ecNumber evidence="4">4.2.-.-</ecNumber>
    </recommendedName>
</protein>
<dbReference type="InterPro" id="IPR036754">
    <property type="entry name" value="YbaK/aa-tRNA-synt-asso_dom_sf"/>
</dbReference>
<evidence type="ECO:0000256" key="2">
    <source>
        <dbReference type="ARBA" id="ARBA00022917"/>
    </source>
</evidence>
<evidence type="ECO:0000259" key="5">
    <source>
        <dbReference type="Pfam" id="PF04073"/>
    </source>
</evidence>
<dbReference type="InterPro" id="IPR007214">
    <property type="entry name" value="YbaK/aa-tRNA-synth-assoc-dom"/>
</dbReference>
<dbReference type="PANTHER" id="PTHR30411:SF0">
    <property type="entry name" value="CYS-TRNA(PRO)_CYS-TRNA(CYS) DEACYLASE YBAK"/>
    <property type="match status" value="1"/>
</dbReference>
<dbReference type="Proteomes" id="UP001250214">
    <property type="component" value="Unassembled WGS sequence"/>
</dbReference>
<name>A0ABU2H5J6_9ACTN</name>
<dbReference type="PIRSF" id="PIRSF006181">
    <property type="entry name" value="EbsC_YbaK"/>
    <property type="match status" value="1"/>
</dbReference>
<evidence type="ECO:0000313" key="7">
    <source>
        <dbReference type="Proteomes" id="UP001250214"/>
    </source>
</evidence>
<dbReference type="RefSeq" id="WP_310911798.1">
    <property type="nucleotide sequence ID" value="NZ_JAVLVT010000003.1"/>
</dbReference>
<evidence type="ECO:0000313" key="6">
    <source>
        <dbReference type="EMBL" id="MDS1270272.1"/>
    </source>
</evidence>
<accession>A0ABU2H5J6</accession>
<evidence type="ECO:0000256" key="3">
    <source>
        <dbReference type="ARBA" id="ARBA00023239"/>
    </source>
</evidence>
<dbReference type="PANTHER" id="PTHR30411">
    <property type="entry name" value="CYTOPLASMIC PROTEIN"/>
    <property type="match status" value="1"/>
</dbReference>
<evidence type="ECO:0000256" key="1">
    <source>
        <dbReference type="ARBA" id="ARBA00009798"/>
    </source>
</evidence>
<dbReference type="SUPFAM" id="SSF55826">
    <property type="entry name" value="YbaK/ProRS associated domain"/>
    <property type="match status" value="1"/>
</dbReference>
<comment type="similarity">
    <text evidence="1 4">Belongs to the prolyl-tRNA editing family. YbaK/EbsC subfamily.</text>
</comment>
<comment type="caution">
    <text evidence="6">The sequence shown here is derived from an EMBL/GenBank/DDBJ whole genome shotgun (WGS) entry which is preliminary data.</text>
</comment>
<dbReference type="CDD" id="cd00002">
    <property type="entry name" value="YbaK_deacylase"/>
    <property type="match status" value="1"/>
</dbReference>
<feature type="domain" description="YbaK/aminoacyl-tRNA synthetase-associated" evidence="5">
    <location>
        <begin position="47"/>
        <end position="160"/>
    </location>
</feature>
<evidence type="ECO:0000256" key="4">
    <source>
        <dbReference type="PIRNR" id="PIRNR006181"/>
    </source>
</evidence>
<dbReference type="EMBL" id="JAVLVT010000003">
    <property type="protein sequence ID" value="MDS1270272.1"/>
    <property type="molecule type" value="Genomic_DNA"/>
</dbReference>
<gene>
    <name evidence="6" type="ORF">RIF23_08195</name>
</gene>
<dbReference type="InterPro" id="IPR004369">
    <property type="entry name" value="Prolyl-tRNA_editing_YbaK/EbsC"/>
</dbReference>
<sequence length="173" mass="17506">MVRAKPKGTGKSDVGAQSTPATLAARRAGIAFSLHTYVPPSGGGSLSEDVATAIGMPAEQVFKTLVVTVDEQLTVGVLPVGSSLNLKALASTVGGKRGTLANQAAAERATGYVRGGISPLGQRRQLPIVVDGSALRHASICVSAGRRGLQLELSPVDLIRVAGARTGSIAAQV</sequence>
<dbReference type="Pfam" id="PF04073">
    <property type="entry name" value="tRNA_edit"/>
    <property type="match status" value="1"/>
</dbReference>
<keyword evidence="7" id="KW-1185">Reference proteome</keyword>
<proteinExistence type="inferred from homology"/>
<dbReference type="EC" id="4.2.-.-" evidence="4"/>
<keyword evidence="3 4" id="KW-0456">Lyase</keyword>